<proteinExistence type="predicted"/>
<gene>
    <name evidence="1" type="ORF">ACE1CI_17270</name>
</gene>
<reference evidence="1 2" key="1">
    <citation type="submission" date="2024-09" db="EMBL/GenBank/DDBJ databases">
        <title>Floridaenema gen nov. (Aerosakkonemataceae, Aerosakkonematales ord. nov., Cyanobacteria) from benthic tropical and subtropical fresh waters, with the description of four new species.</title>
        <authorList>
            <person name="Moretto J.A."/>
            <person name="Berthold D.E."/>
            <person name="Lefler F.W."/>
            <person name="Huang I.-S."/>
            <person name="Laughinghouse H. IV."/>
        </authorList>
    </citation>
    <scope>NUCLEOTIDE SEQUENCE [LARGE SCALE GENOMIC DNA]</scope>
    <source>
        <strain evidence="1 2">BLCC-F50</strain>
    </source>
</reference>
<protein>
    <submittedName>
        <fullName evidence="1">Uncharacterized protein</fullName>
    </submittedName>
</protein>
<evidence type="ECO:0000313" key="2">
    <source>
        <dbReference type="Proteomes" id="UP001576784"/>
    </source>
</evidence>
<dbReference type="RefSeq" id="WP_413264308.1">
    <property type="nucleotide sequence ID" value="NZ_JBHFNR010000122.1"/>
</dbReference>
<organism evidence="1 2">
    <name type="scientific">Floridaenema flaviceps BLCC-F50</name>
    <dbReference type="NCBI Taxonomy" id="3153642"/>
    <lineage>
        <taxon>Bacteria</taxon>
        <taxon>Bacillati</taxon>
        <taxon>Cyanobacteriota</taxon>
        <taxon>Cyanophyceae</taxon>
        <taxon>Oscillatoriophycideae</taxon>
        <taxon>Aerosakkonematales</taxon>
        <taxon>Aerosakkonemataceae</taxon>
        <taxon>Floridanema</taxon>
        <taxon>Floridanema flaviceps</taxon>
    </lineage>
</organism>
<accession>A0ABV4XSL8</accession>
<dbReference type="EMBL" id="JBHFNR010000122">
    <property type="protein sequence ID" value="MFB2894661.1"/>
    <property type="molecule type" value="Genomic_DNA"/>
</dbReference>
<evidence type="ECO:0000313" key="1">
    <source>
        <dbReference type="EMBL" id="MFB2894661.1"/>
    </source>
</evidence>
<dbReference type="InterPro" id="IPR036520">
    <property type="entry name" value="UPF0759_sf"/>
</dbReference>
<sequence length="58" mass="6766">MGIFYPPKLPAGKQLSFYAQHFSTVEAIIQEIAWLKYRIFKELLSCDEKHSCQSDRCV</sequence>
<keyword evidence="2" id="KW-1185">Reference proteome</keyword>
<comment type="caution">
    <text evidence="1">The sequence shown here is derived from an EMBL/GenBank/DDBJ whole genome shotgun (WGS) entry which is preliminary data.</text>
</comment>
<dbReference type="SUPFAM" id="SSF117396">
    <property type="entry name" value="TM1631-like"/>
    <property type="match status" value="1"/>
</dbReference>
<dbReference type="Proteomes" id="UP001576784">
    <property type="component" value="Unassembled WGS sequence"/>
</dbReference>
<name>A0ABV4XSL8_9CYAN</name>